<dbReference type="Proteomes" id="UP000254512">
    <property type="component" value="Unassembled WGS sequence"/>
</dbReference>
<dbReference type="EMBL" id="UGHD01000002">
    <property type="protein sequence ID" value="STO56695.1"/>
    <property type="molecule type" value="Genomic_DNA"/>
</dbReference>
<dbReference type="Gene3D" id="3.30.9.10">
    <property type="entry name" value="D-Amino Acid Oxidase, subunit A, domain 2"/>
    <property type="match status" value="1"/>
</dbReference>
<proteinExistence type="predicted"/>
<reference evidence="3 4" key="1">
    <citation type="submission" date="2018-06" db="EMBL/GenBank/DDBJ databases">
        <authorList>
            <consortium name="Pathogen Informatics"/>
            <person name="Doyle S."/>
        </authorList>
    </citation>
    <scope>NUCLEOTIDE SEQUENCE [LARGE SCALE GENOMIC DNA]</scope>
    <source>
        <strain evidence="3 4">NCTC11645</strain>
    </source>
</reference>
<accession>A0A377HLU1</accession>
<evidence type="ECO:0000256" key="1">
    <source>
        <dbReference type="ARBA" id="ARBA00023002"/>
    </source>
</evidence>
<dbReference type="InterPro" id="IPR036188">
    <property type="entry name" value="FAD/NAD-bd_sf"/>
</dbReference>
<protein>
    <submittedName>
        <fullName evidence="3">Uncharacterized conserved protein</fullName>
    </submittedName>
</protein>
<name>A0A377HLU1_GRIHO</name>
<sequence>MKDRVDLCAEGRALASDNTFTVGIVGGGVAGSTAALKLADMGIQALLFEAGESLVSGPPICHLHAGGNLYREISEQQCIALLEQSIATVRAYPHSINRRPTVIAVPVSDPGEPETLLNRLDVLTEHYRLLVKQDPNNAVLGAPSDYYTLFSREDMERLASLPLPAFPQTPEEWMIPVAHYMPHDSFKYPLVVVQEYGLSVFRLAATAALGLEQSAHCEIKFGHKVTNLIPVQDGWLIEAAVDNGEVVSFRVDFVINAAGFRTGKLDDMASLPRRRWVEYKAAYIAHWPSQPGQWPEVIVHGERGTPQGMAQLTPYPQGFIQLHGMTQDITLFDGGLVKSDASSAFPPLPESMVVKADGGWAWSEVRERTERAIAHVSRWLPAFEQAEVGGKPLCGAQQIPGDDPSLRAADASFEGERYARIELVKASSALQAANRILAHFEKQGWVTLPEGWDSASLSLTASLTENNVVEKAKQLTALRGYPEAFAIPFPENNPLKKQQAVS</sequence>
<dbReference type="SUPFAM" id="SSF51905">
    <property type="entry name" value="FAD/NAD(P)-binding domain"/>
    <property type="match status" value="1"/>
</dbReference>
<evidence type="ECO:0000313" key="4">
    <source>
        <dbReference type="Proteomes" id="UP000254512"/>
    </source>
</evidence>
<evidence type="ECO:0000259" key="2">
    <source>
        <dbReference type="Pfam" id="PF01266"/>
    </source>
</evidence>
<dbReference type="STRING" id="673.AL542_05765"/>
<keyword evidence="1" id="KW-0560">Oxidoreductase</keyword>
<evidence type="ECO:0000313" key="3">
    <source>
        <dbReference type="EMBL" id="STO56695.1"/>
    </source>
</evidence>
<dbReference type="RefSeq" id="WP_258867469.1">
    <property type="nucleotide sequence ID" value="NZ_UGHD01000002.1"/>
</dbReference>
<dbReference type="InterPro" id="IPR006076">
    <property type="entry name" value="FAD-dep_OxRdtase"/>
</dbReference>
<gene>
    <name evidence="3" type="ORF">NCTC11645_01069</name>
</gene>
<feature type="domain" description="FAD dependent oxidoreductase" evidence="2">
    <location>
        <begin position="22"/>
        <end position="388"/>
    </location>
</feature>
<organism evidence="3 4">
    <name type="scientific">Grimontia hollisae</name>
    <name type="common">Vibrio hollisae</name>
    <dbReference type="NCBI Taxonomy" id="673"/>
    <lineage>
        <taxon>Bacteria</taxon>
        <taxon>Pseudomonadati</taxon>
        <taxon>Pseudomonadota</taxon>
        <taxon>Gammaproteobacteria</taxon>
        <taxon>Vibrionales</taxon>
        <taxon>Vibrionaceae</taxon>
        <taxon>Grimontia</taxon>
    </lineage>
</organism>
<dbReference type="AlphaFoldDB" id="A0A377HLU1"/>
<dbReference type="Pfam" id="PF01266">
    <property type="entry name" value="DAO"/>
    <property type="match status" value="1"/>
</dbReference>
<dbReference type="Gene3D" id="3.50.50.60">
    <property type="entry name" value="FAD/NAD(P)-binding domain"/>
    <property type="match status" value="1"/>
</dbReference>
<dbReference type="GO" id="GO:0016491">
    <property type="term" value="F:oxidoreductase activity"/>
    <property type="evidence" value="ECO:0007669"/>
    <property type="project" value="UniProtKB-KW"/>
</dbReference>